<gene>
    <name evidence="1" type="primary">Hypp2212</name>
    <name evidence="1" type="ORF">BLAG_LOCUS16616</name>
</gene>
<proteinExistence type="predicted"/>
<sequence>MKRLNDVKNLTLETWHHTANALKVVEAAVAPELRLEGYHRPGAPFPGIMTYAWIDSRWVEVGWVRKKDKETVDTMARGKPEELTVLLRDAYVKKGYSVVKISVSMQ</sequence>
<reference evidence="1" key="1">
    <citation type="submission" date="2022-01" db="EMBL/GenBank/DDBJ databases">
        <authorList>
            <person name="Braso-Vives M."/>
        </authorList>
    </citation>
    <scope>NUCLEOTIDE SEQUENCE</scope>
</reference>
<dbReference type="AlphaFoldDB" id="A0A8J9ZRX6"/>
<name>A0A8J9ZRX6_BRALA</name>
<protein>
    <submittedName>
        <fullName evidence="1">Hypp2212 protein</fullName>
    </submittedName>
</protein>
<dbReference type="EMBL" id="OV696688">
    <property type="protein sequence ID" value="CAH1259262.1"/>
    <property type="molecule type" value="Genomic_DNA"/>
</dbReference>
<dbReference type="Proteomes" id="UP000838412">
    <property type="component" value="Chromosome 3"/>
</dbReference>
<organism evidence="1 2">
    <name type="scientific">Branchiostoma lanceolatum</name>
    <name type="common">Common lancelet</name>
    <name type="synonym">Amphioxus lanceolatum</name>
    <dbReference type="NCBI Taxonomy" id="7740"/>
    <lineage>
        <taxon>Eukaryota</taxon>
        <taxon>Metazoa</taxon>
        <taxon>Chordata</taxon>
        <taxon>Cephalochordata</taxon>
        <taxon>Leptocardii</taxon>
        <taxon>Amphioxiformes</taxon>
        <taxon>Branchiostomatidae</taxon>
        <taxon>Branchiostoma</taxon>
    </lineage>
</organism>
<dbReference type="OrthoDB" id="10132603at2759"/>
<evidence type="ECO:0000313" key="1">
    <source>
        <dbReference type="EMBL" id="CAH1259262.1"/>
    </source>
</evidence>
<evidence type="ECO:0000313" key="2">
    <source>
        <dbReference type="Proteomes" id="UP000838412"/>
    </source>
</evidence>
<accession>A0A8J9ZRX6</accession>
<keyword evidence="2" id="KW-1185">Reference proteome</keyword>